<proteinExistence type="predicted"/>
<feature type="domain" description="Peptidase S9 prolyl oligopeptidase catalytic" evidence="3">
    <location>
        <begin position="450"/>
        <end position="661"/>
    </location>
</feature>
<comment type="caution">
    <text evidence="4">The sequence shown here is derived from an EMBL/GenBank/DDBJ whole genome shotgun (WGS) entry which is preliminary data.</text>
</comment>
<dbReference type="EMBL" id="BMYV01000001">
    <property type="protein sequence ID" value="GGX61472.1"/>
    <property type="molecule type" value="Genomic_DNA"/>
</dbReference>
<dbReference type="InterPro" id="IPR029058">
    <property type="entry name" value="AB_hydrolase_fold"/>
</dbReference>
<dbReference type="GO" id="GO:0006508">
    <property type="term" value="P:proteolysis"/>
    <property type="evidence" value="ECO:0007669"/>
    <property type="project" value="InterPro"/>
</dbReference>
<evidence type="ECO:0000259" key="3">
    <source>
        <dbReference type="Pfam" id="PF00326"/>
    </source>
</evidence>
<keyword evidence="5" id="KW-1185">Reference proteome</keyword>
<dbReference type="Proteomes" id="UP000600865">
    <property type="component" value="Unassembled WGS sequence"/>
</dbReference>
<keyword evidence="2" id="KW-0732">Signal</keyword>
<protein>
    <submittedName>
        <fullName evidence="4">Prolyl oligopeptidase</fullName>
    </submittedName>
</protein>
<dbReference type="SUPFAM" id="SSF53474">
    <property type="entry name" value="alpha/beta-Hydrolases"/>
    <property type="match status" value="1"/>
</dbReference>
<dbReference type="PANTHER" id="PTHR42776">
    <property type="entry name" value="SERINE PEPTIDASE S9 FAMILY MEMBER"/>
    <property type="match status" value="1"/>
</dbReference>
<evidence type="ECO:0000256" key="1">
    <source>
        <dbReference type="ARBA" id="ARBA00022801"/>
    </source>
</evidence>
<evidence type="ECO:0000256" key="2">
    <source>
        <dbReference type="SAM" id="SignalP"/>
    </source>
</evidence>
<gene>
    <name evidence="4" type="ORF">GCM10011309_09280</name>
</gene>
<dbReference type="Gene3D" id="3.40.50.1820">
    <property type="entry name" value="alpha/beta hydrolase"/>
    <property type="match status" value="1"/>
</dbReference>
<sequence length="664" mass="74100">MKTRFLGSCLAAIALVLTPTTAFAKKKDDSKYDRPYDKFFERPMMWSASLSPDGTHLAMARRDKDDNNFIIIQDLKNPNAQPTGINLGDELEVQWVDWANDNRVLYSVFKPWRGTLNSRPIIRMFGMDKDGKNNLLFFKNNKQISRSQVIQSPVSFIPNDPDHVMVPVQIGDDLDVLKVNVKTGKSSLAAKGSSGTRGWLADINGNAAFYITVTDNGSTLNYYSRIPGTNGKNAKFQLAKTVRRDTTSNSTNLDFAPVGPAASPTQYYVIARPGDANFAGVHLYDFEQNKFIKEVFTPPNSDIVSALIDERTGTFEGATYLEKGRVRYKMASKRDQAHIKALEQYFGDGVVPRILGVSTDKNEMLFSASGPGQAPTYHVYDKSEVYAREVGKQMPELESYGVGEIVTYKARDGLELYGYLSQPKNLKPGEKAPLIMFPHGGPESRSDFRYSFIVQMLNWKGYSVFEPNFRGSTGRGLEFADKGRRQWGKAMQNDVDDGFAHLVAQGIADKDKACIMGFSYGGYAALAAATLTPNQYQCVVAGAAPADLFQMLRSEKSKGEFGYNYWTRHIGHMTDDAQDIIQVSPAQLAANIDDPMLIHHGDRDFIVPFEQGEIMVEAMEEAGKDVTFIKMNDIGHSWPTEKDEVRNEFFDALLAFFDEHLPAK</sequence>
<dbReference type="SUPFAM" id="SSF82171">
    <property type="entry name" value="DPP6 N-terminal domain-like"/>
    <property type="match status" value="1"/>
</dbReference>
<dbReference type="InterPro" id="IPR001375">
    <property type="entry name" value="Peptidase_S9_cat"/>
</dbReference>
<feature type="signal peptide" evidence="2">
    <location>
        <begin position="1"/>
        <end position="24"/>
    </location>
</feature>
<dbReference type="GO" id="GO:0004252">
    <property type="term" value="F:serine-type endopeptidase activity"/>
    <property type="evidence" value="ECO:0007669"/>
    <property type="project" value="TreeGrafter"/>
</dbReference>
<evidence type="ECO:0000313" key="4">
    <source>
        <dbReference type="EMBL" id="GGX61472.1"/>
    </source>
</evidence>
<feature type="chain" id="PRO_5037564397" evidence="2">
    <location>
        <begin position="25"/>
        <end position="664"/>
    </location>
</feature>
<dbReference type="PANTHER" id="PTHR42776:SF27">
    <property type="entry name" value="DIPEPTIDYL PEPTIDASE FAMILY MEMBER 6"/>
    <property type="match status" value="1"/>
</dbReference>
<dbReference type="RefSeq" id="WP_189581950.1">
    <property type="nucleotide sequence ID" value="NZ_BMYV01000001.1"/>
</dbReference>
<dbReference type="AlphaFoldDB" id="A0A918NEL9"/>
<name>A0A918NEL9_9PROT</name>
<evidence type="ECO:0000313" key="5">
    <source>
        <dbReference type="Proteomes" id="UP000600865"/>
    </source>
</evidence>
<accession>A0A918NEL9</accession>
<keyword evidence="1" id="KW-0378">Hydrolase</keyword>
<organism evidence="4 5">
    <name type="scientific">Litorimonas cladophorae</name>
    <dbReference type="NCBI Taxonomy" id="1220491"/>
    <lineage>
        <taxon>Bacteria</taxon>
        <taxon>Pseudomonadati</taxon>
        <taxon>Pseudomonadota</taxon>
        <taxon>Alphaproteobacteria</taxon>
        <taxon>Maricaulales</taxon>
        <taxon>Robiginitomaculaceae</taxon>
    </lineage>
</organism>
<dbReference type="Pfam" id="PF00326">
    <property type="entry name" value="Peptidase_S9"/>
    <property type="match status" value="1"/>
</dbReference>
<reference evidence="4 5" key="1">
    <citation type="journal article" date="2014" name="Int. J. Syst. Evol. Microbiol.">
        <title>Complete genome sequence of Corynebacterium casei LMG S-19264T (=DSM 44701T), isolated from a smear-ripened cheese.</title>
        <authorList>
            <consortium name="US DOE Joint Genome Institute (JGI-PGF)"/>
            <person name="Walter F."/>
            <person name="Albersmeier A."/>
            <person name="Kalinowski J."/>
            <person name="Ruckert C."/>
        </authorList>
    </citation>
    <scope>NUCLEOTIDE SEQUENCE [LARGE SCALE GENOMIC DNA]</scope>
    <source>
        <strain evidence="4 5">KCTC 23968</strain>
    </source>
</reference>